<dbReference type="InterPro" id="IPR013766">
    <property type="entry name" value="Thioredoxin_domain"/>
</dbReference>
<evidence type="ECO:0000256" key="1">
    <source>
        <dbReference type="ARBA" id="ARBA00023284"/>
    </source>
</evidence>
<protein>
    <submittedName>
        <fullName evidence="4">TlpA family protein disulfide reductase</fullName>
    </submittedName>
</protein>
<accession>A0A5B9EFE7</accession>
<dbReference type="Pfam" id="PF00578">
    <property type="entry name" value="AhpC-TSA"/>
    <property type="match status" value="1"/>
</dbReference>
<dbReference type="AlphaFoldDB" id="A0A5B9EFE7"/>
<dbReference type="SUPFAM" id="SSF52833">
    <property type="entry name" value="Thioredoxin-like"/>
    <property type="match status" value="1"/>
</dbReference>
<keyword evidence="2" id="KW-0732">Signal</keyword>
<dbReference type="CDD" id="cd02966">
    <property type="entry name" value="TlpA_like_family"/>
    <property type="match status" value="1"/>
</dbReference>
<dbReference type="Proteomes" id="UP000321820">
    <property type="component" value="Chromosome"/>
</dbReference>
<dbReference type="InterPro" id="IPR017937">
    <property type="entry name" value="Thioredoxin_CS"/>
</dbReference>
<dbReference type="OrthoDB" id="25753at2"/>
<organism evidence="4 5">
    <name type="scientific">Terriglobus albidus</name>
    <dbReference type="NCBI Taxonomy" id="1592106"/>
    <lineage>
        <taxon>Bacteria</taxon>
        <taxon>Pseudomonadati</taxon>
        <taxon>Acidobacteriota</taxon>
        <taxon>Terriglobia</taxon>
        <taxon>Terriglobales</taxon>
        <taxon>Acidobacteriaceae</taxon>
        <taxon>Terriglobus</taxon>
    </lineage>
</organism>
<reference evidence="4 5" key="1">
    <citation type="submission" date="2019-08" db="EMBL/GenBank/DDBJ databases">
        <title>Complete genome sequence of Terriglobus albidus strain ORNL.</title>
        <authorList>
            <person name="Podar M."/>
        </authorList>
    </citation>
    <scope>NUCLEOTIDE SEQUENCE [LARGE SCALE GENOMIC DNA]</scope>
    <source>
        <strain evidence="4 5">ORNL</strain>
    </source>
</reference>
<dbReference type="PROSITE" id="PS00194">
    <property type="entry name" value="THIOREDOXIN_1"/>
    <property type="match status" value="1"/>
</dbReference>
<dbReference type="InterPro" id="IPR000866">
    <property type="entry name" value="AhpC/TSA"/>
</dbReference>
<name>A0A5B9EFE7_9BACT</name>
<dbReference type="EMBL" id="CP042806">
    <property type="protein sequence ID" value="QEE30384.1"/>
    <property type="molecule type" value="Genomic_DNA"/>
</dbReference>
<evidence type="ECO:0000313" key="4">
    <source>
        <dbReference type="EMBL" id="QEE30384.1"/>
    </source>
</evidence>
<evidence type="ECO:0000256" key="2">
    <source>
        <dbReference type="SAM" id="SignalP"/>
    </source>
</evidence>
<evidence type="ECO:0000313" key="5">
    <source>
        <dbReference type="Proteomes" id="UP000321820"/>
    </source>
</evidence>
<dbReference type="InterPro" id="IPR050553">
    <property type="entry name" value="Thioredoxin_ResA/DsbE_sf"/>
</dbReference>
<dbReference type="KEGG" id="talb:FTW19_21795"/>
<dbReference type="PROSITE" id="PS51352">
    <property type="entry name" value="THIOREDOXIN_2"/>
    <property type="match status" value="1"/>
</dbReference>
<dbReference type="PANTHER" id="PTHR42852:SF13">
    <property type="entry name" value="PROTEIN DIPZ"/>
    <property type="match status" value="1"/>
</dbReference>
<dbReference type="InterPro" id="IPR036249">
    <property type="entry name" value="Thioredoxin-like_sf"/>
</dbReference>
<gene>
    <name evidence="4" type="ORF">FTW19_21795</name>
</gene>
<feature type="chain" id="PRO_5023022266" evidence="2">
    <location>
        <begin position="40"/>
        <end position="180"/>
    </location>
</feature>
<feature type="signal peptide" evidence="2">
    <location>
        <begin position="1"/>
        <end position="39"/>
    </location>
</feature>
<keyword evidence="5" id="KW-1185">Reference proteome</keyword>
<dbReference type="GO" id="GO:0016491">
    <property type="term" value="F:oxidoreductase activity"/>
    <property type="evidence" value="ECO:0007669"/>
    <property type="project" value="InterPro"/>
</dbReference>
<dbReference type="Gene3D" id="3.40.30.10">
    <property type="entry name" value="Glutaredoxin"/>
    <property type="match status" value="1"/>
</dbReference>
<keyword evidence="1" id="KW-0676">Redox-active center</keyword>
<feature type="domain" description="Thioredoxin" evidence="3">
    <location>
        <begin position="42"/>
        <end position="180"/>
    </location>
</feature>
<dbReference type="GO" id="GO:0016209">
    <property type="term" value="F:antioxidant activity"/>
    <property type="evidence" value="ECO:0007669"/>
    <property type="project" value="InterPro"/>
</dbReference>
<sequence>MTNKRHAAHHDIYNRHTMKLLRSAVLAALTFASAQPFFADPLPVGKVAPALSVASESGQTINLSQYKGKVILLNFWATWCAPCRVEMPWFEEFSQKYKDKGFVVLGVSMDEGGWKVAGPVARKLKVTYPMGVNKGKSAAAYGITDALPVTYLIDRTGKIRAVKQGFGNKEDFEKTIQSLL</sequence>
<proteinExistence type="predicted"/>
<dbReference type="PANTHER" id="PTHR42852">
    <property type="entry name" value="THIOL:DISULFIDE INTERCHANGE PROTEIN DSBE"/>
    <property type="match status" value="1"/>
</dbReference>
<evidence type="ECO:0000259" key="3">
    <source>
        <dbReference type="PROSITE" id="PS51352"/>
    </source>
</evidence>